<dbReference type="InterPro" id="IPR053322">
    <property type="entry name" value="PLA2-like"/>
</dbReference>
<dbReference type="AlphaFoldDB" id="E3LU12"/>
<accession>E3LU12</accession>
<gene>
    <name evidence="1" type="ORF">CRE_30737</name>
</gene>
<dbReference type="Proteomes" id="UP000008281">
    <property type="component" value="Unassembled WGS sequence"/>
</dbReference>
<dbReference type="PANTHER" id="PTHR34228:SF8">
    <property type="entry name" value="PROTEIN CBG09474"/>
    <property type="match status" value="1"/>
</dbReference>
<dbReference type="CTD" id="9824253"/>
<sequence>MPAIDRTVVVELLLLLSCNLVESPPWDLCPEYQHDFGHCEKLYEKCLEETPELVDCPLDRRICYEQIDVKGEGCKYIVENARKEKNVSLVTRDSVVKYLDSTMMKDLYYTIQDLRCSSLDREYNETLRNVISKRQATGEFVQTKIANAMACNEFIKQKPQIATLKTKLIKSDRDTFHQIPISFDQWRCGWSLGDIARVILRRTALIATPSSAIHFNHCCAIHMDCYYSRKDQTDCDEKFQICTEDVVQSLKGQKSGARVLKEILTEIIAWDGDAAYEFAKTIVTKYRTYSVEMNSWFTGFSASDSVIYLVLPTRKYEKQDKKMIENAYGSCPLNNIETSSYYTEFINCDIYSDDSQEDCYISLKERFSNMKQVDKKCSDAILEVKKTLGPQEPSWLYSTAKFLLSYLEHVYVKLVLEVIFLISMGWNFYKFVRPHAGRFFCAVFSYCSQCMAARRPRGEQPNERDSDGPEQVQILNEHL</sequence>
<dbReference type="KEGG" id="crq:GCK72_017672"/>
<proteinExistence type="predicted"/>
<evidence type="ECO:0000313" key="2">
    <source>
        <dbReference type="Proteomes" id="UP000008281"/>
    </source>
</evidence>
<name>E3LU12_CAERE</name>
<dbReference type="RefSeq" id="XP_003112426.2">
    <property type="nucleotide sequence ID" value="XM_003112378.2"/>
</dbReference>
<dbReference type="PANTHER" id="PTHR34228">
    <property type="entry name" value="PROTEIN CBG09474-RELATED"/>
    <property type="match status" value="1"/>
</dbReference>
<dbReference type="eggNOG" id="ENOG502TI0Y">
    <property type="taxonomic scope" value="Eukaryota"/>
</dbReference>
<reference evidence="1" key="1">
    <citation type="submission" date="2007-07" db="EMBL/GenBank/DDBJ databases">
        <title>PCAP assembly of the Caenorhabditis remanei genome.</title>
        <authorList>
            <consortium name="The Caenorhabditis remanei Sequencing Consortium"/>
            <person name="Wilson R.K."/>
        </authorList>
    </citation>
    <scope>NUCLEOTIDE SEQUENCE [LARGE SCALE GENOMIC DNA]</scope>
    <source>
        <strain evidence="1">PB4641</strain>
    </source>
</reference>
<dbReference type="GeneID" id="9824253"/>
<dbReference type="EMBL" id="DS268415">
    <property type="protein sequence ID" value="EFP10947.1"/>
    <property type="molecule type" value="Genomic_DNA"/>
</dbReference>
<protein>
    <submittedName>
        <fullName evidence="1">Uncharacterized protein</fullName>
    </submittedName>
</protein>
<organism evidence="2">
    <name type="scientific">Caenorhabditis remanei</name>
    <name type="common">Caenorhabditis vulgaris</name>
    <dbReference type="NCBI Taxonomy" id="31234"/>
    <lineage>
        <taxon>Eukaryota</taxon>
        <taxon>Metazoa</taxon>
        <taxon>Ecdysozoa</taxon>
        <taxon>Nematoda</taxon>
        <taxon>Chromadorea</taxon>
        <taxon>Rhabditida</taxon>
        <taxon>Rhabditina</taxon>
        <taxon>Rhabditomorpha</taxon>
        <taxon>Rhabditoidea</taxon>
        <taxon>Rhabditidae</taxon>
        <taxon>Peloderinae</taxon>
        <taxon>Caenorhabditis</taxon>
    </lineage>
</organism>
<dbReference type="HOGENOM" id="CLU_570170_0_0_1"/>
<keyword evidence="2" id="KW-1185">Reference proteome</keyword>
<evidence type="ECO:0000313" key="1">
    <source>
        <dbReference type="EMBL" id="EFP10947.1"/>
    </source>
</evidence>